<dbReference type="SMART" id="SM00419">
    <property type="entry name" value="HTH_CRP"/>
    <property type="match status" value="1"/>
</dbReference>
<dbReference type="PROSITE" id="PS50042">
    <property type="entry name" value="CNMP_BINDING_3"/>
    <property type="match status" value="1"/>
</dbReference>
<dbReference type="Proteomes" id="UP001597201">
    <property type="component" value="Unassembled WGS sequence"/>
</dbReference>
<dbReference type="Pfam" id="PF13545">
    <property type="entry name" value="HTH_Crp_2"/>
    <property type="match status" value="1"/>
</dbReference>
<keyword evidence="7" id="KW-1185">Reference proteome</keyword>
<dbReference type="CDD" id="cd00038">
    <property type="entry name" value="CAP_ED"/>
    <property type="match status" value="1"/>
</dbReference>
<dbReference type="EMBL" id="JBHTMY010000003">
    <property type="protein sequence ID" value="MFD1316313.1"/>
    <property type="molecule type" value="Genomic_DNA"/>
</dbReference>
<dbReference type="InterPro" id="IPR014710">
    <property type="entry name" value="RmlC-like_jellyroll"/>
</dbReference>
<evidence type="ECO:0000259" key="5">
    <source>
        <dbReference type="PROSITE" id="PS51063"/>
    </source>
</evidence>
<dbReference type="Pfam" id="PF00027">
    <property type="entry name" value="cNMP_binding"/>
    <property type="match status" value="1"/>
</dbReference>
<organism evidence="6 7">
    <name type="scientific">Namhaeicola litoreus</name>
    <dbReference type="NCBI Taxonomy" id="1052145"/>
    <lineage>
        <taxon>Bacteria</taxon>
        <taxon>Pseudomonadati</taxon>
        <taxon>Bacteroidota</taxon>
        <taxon>Flavobacteriia</taxon>
        <taxon>Flavobacteriales</taxon>
        <taxon>Flavobacteriaceae</taxon>
        <taxon>Namhaeicola</taxon>
    </lineage>
</organism>
<dbReference type="SMART" id="SM00100">
    <property type="entry name" value="cNMP"/>
    <property type="match status" value="1"/>
</dbReference>
<dbReference type="InterPro" id="IPR000595">
    <property type="entry name" value="cNMP-bd_dom"/>
</dbReference>
<dbReference type="CDD" id="cd00092">
    <property type="entry name" value="HTH_CRP"/>
    <property type="match status" value="1"/>
</dbReference>
<dbReference type="InterPro" id="IPR036390">
    <property type="entry name" value="WH_DNA-bd_sf"/>
</dbReference>
<comment type="caution">
    <text evidence="6">The sequence shown here is derived from an EMBL/GenBank/DDBJ whole genome shotgun (WGS) entry which is preliminary data.</text>
</comment>
<dbReference type="SUPFAM" id="SSF51206">
    <property type="entry name" value="cAMP-binding domain-like"/>
    <property type="match status" value="1"/>
</dbReference>
<evidence type="ECO:0000256" key="1">
    <source>
        <dbReference type="ARBA" id="ARBA00023015"/>
    </source>
</evidence>
<dbReference type="PANTHER" id="PTHR24567">
    <property type="entry name" value="CRP FAMILY TRANSCRIPTIONAL REGULATORY PROTEIN"/>
    <property type="match status" value="1"/>
</dbReference>
<dbReference type="SUPFAM" id="SSF46785">
    <property type="entry name" value="Winged helix' DNA-binding domain"/>
    <property type="match status" value="1"/>
</dbReference>
<evidence type="ECO:0000313" key="7">
    <source>
        <dbReference type="Proteomes" id="UP001597201"/>
    </source>
</evidence>
<evidence type="ECO:0000259" key="4">
    <source>
        <dbReference type="PROSITE" id="PS50042"/>
    </source>
</evidence>
<dbReference type="InterPro" id="IPR036388">
    <property type="entry name" value="WH-like_DNA-bd_sf"/>
</dbReference>
<reference evidence="7" key="1">
    <citation type="journal article" date="2019" name="Int. J. Syst. Evol. Microbiol.">
        <title>The Global Catalogue of Microorganisms (GCM) 10K type strain sequencing project: providing services to taxonomists for standard genome sequencing and annotation.</title>
        <authorList>
            <consortium name="The Broad Institute Genomics Platform"/>
            <consortium name="The Broad Institute Genome Sequencing Center for Infectious Disease"/>
            <person name="Wu L."/>
            <person name="Ma J."/>
        </authorList>
    </citation>
    <scope>NUCLEOTIDE SEQUENCE [LARGE SCALE GENOMIC DNA]</scope>
    <source>
        <strain evidence="7">CCUG 61485</strain>
    </source>
</reference>
<keyword evidence="3" id="KW-0804">Transcription</keyword>
<keyword evidence="1" id="KW-0805">Transcription regulation</keyword>
<dbReference type="Gene3D" id="2.60.120.10">
    <property type="entry name" value="Jelly Rolls"/>
    <property type="match status" value="1"/>
</dbReference>
<gene>
    <name evidence="6" type="ORF">ACFQ39_11850</name>
</gene>
<proteinExistence type="predicted"/>
<dbReference type="InterPro" id="IPR018490">
    <property type="entry name" value="cNMP-bd_dom_sf"/>
</dbReference>
<feature type="domain" description="HTH crp-type" evidence="5">
    <location>
        <begin position="163"/>
        <end position="234"/>
    </location>
</feature>
<evidence type="ECO:0000256" key="2">
    <source>
        <dbReference type="ARBA" id="ARBA00023125"/>
    </source>
</evidence>
<protein>
    <submittedName>
        <fullName evidence="6">Crp/Fnr family transcriptional regulator</fullName>
    </submittedName>
</protein>
<dbReference type="InterPro" id="IPR050397">
    <property type="entry name" value="Env_Response_Regulators"/>
</dbReference>
<evidence type="ECO:0000313" key="6">
    <source>
        <dbReference type="EMBL" id="MFD1316313.1"/>
    </source>
</evidence>
<dbReference type="PANTHER" id="PTHR24567:SF26">
    <property type="entry name" value="REGULATORY PROTEIN YEIL"/>
    <property type="match status" value="1"/>
</dbReference>
<dbReference type="PRINTS" id="PR00034">
    <property type="entry name" value="HTHCRP"/>
</dbReference>
<dbReference type="Gene3D" id="1.10.10.10">
    <property type="entry name" value="Winged helix-like DNA-binding domain superfamily/Winged helix DNA-binding domain"/>
    <property type="match status" value="1"/>
</dbReference>
<name>A0ABW3Y352_9FLAO</name>
<keyword evidence="2" id="KW-0238">DNA-binding</keyword>
<feature type="domain" description="Cyclic nucleotide-binding" evidence="4">
    <location>
        <begin position="29"/>
        <end position="132"/>
    </location>
</feature>
<accession>A0ABW3Y352</accession>
<dbReference type="PROSITE" id="PS51063">
    <property type="entry name" value="HTH_CRP_2"/>
    <property type="match status" value="1"/>
</dbReference>
<sequence length="243" mass="27672">MSYFIYFYRNSILAMSENCEKCAIRELNSFSKVPIEELSKVNKNKKSIHIKKGEVLFEEGSTLKGVYCLKSGKCKLTKLAPNGREQIVRFIKKGELIGHRTILSETVAHLTITALEDMDVCFIPKSEVLELFKKNYEFSLDLTKSICDNLDEANNSIANIAQKNVKERLAEIILFFERIFGKDSEGFINVNLTREEIANAIGTATESTIRLLSEFKKEGYIQLSGKRIKILDAQKLQHLTEGY</sequence>
<dbReference type="RefSeq" id="WP_377179171.1">
    <property type="nucleotide sequence ID" value="NZ_JBHTMY010000003.1"/>
</dbReference>
<evidence type="ECO:0000256" key="3">
    <source>
        <dbReference type="ARBA" id="ARBA00023163"/>
    </source>
</evidence>
<dbReference type="InterPro" id="IPR012318">
    <property type="entry name" value="HTH_CRP"/>
</dbReference>